<organism evidence="3 4">
    <name type="scientific">Emericellopsis cladophorae</name>
    <dbReference type="NCBI Taxonomy" id="2686198"/>
    <lineage>
        <taxon>Eukaryota</taxon>
        <taxon>Fungi</taxon>
        <taxon>Dikarya</taxon>
        <taxon>Ascomycota</taxon>
        <taxon>Pezizomycotina</taxon>
        <taxon>Sordariomycetes</taxon>
        <taxon>Hypocreomycetidae</taxon>
        <taxon>Hypocreales</taxon>
        <taxon>Bionectriaceae</taxon>
        <taxon>Emericellopsis</taxon>
    </lineage>
</organism>
<dbReference type="PROSITE" id="PS50181">
    <property type="entry name" value="FBOX"/>
    <property type="match status" value="1"/>
</dbReference>
<dbReference type="GeneID" id="75832131"/>
<feature type="region of interest" description="Disordered" evidence="1">
    <location>
        <begin position="36"/>
        <end position="60"/>
    </location>
</feature>
<dbReference type="InterPro" id="IPR036404">
    <property type="entry name" value="Jacalin-like_lectin_dom_sf"/>
</dbReference>
<protein>
    <recommendedName>
        <fullName evidence="2">F-box domain-containing protein</fullName>
    </recommendedName>
</protein>
<proteinExistence type="predicted"/>
<dbReference type="SUPFAM" id="SSF51101">
    <property type="entry name" value="Mannose-binding lectins"/>
    <property type="match status" value="1"/>
</dbReference>
<accession>A0A9Q0BGR1</accession>
<evidence type="ECO:0000259" key="2">
    <source>
        <dbReference type="PROSITE" id="PS50181"/>
    </source>
</evidence>
<dbReference type="OrthoDB" id="9984533at2759"/>
<name>A0A9Q0BGR1_9HYPO</name>
<dbReference type="Proteomes" id="UP001055219">
    <property type="component" value="Unassembled WGS sequence"/>
</dbReference>
<dbReference type="SUPFAM" id="SSF81383">
    <property type="entry name" value="F-box domain"/>
    <property type="match status" value="1"/>
</dbReference>
<keyword evidence="4" id="KW-1185">Reference proteome</keyword>
<evidence type="ECO:0000313" key="3">
    <source>
        <dbReference type="EMBL" id="KAI6783619.1"/>
    </source>
</evidence>
<dbReference type="InterPro" id="IPR036047">
    <property type="entry name" value="F-box-like_dom_sf"/>
</dbReference>
<dbReference type="EMBL" id="JAGIXG020000007">
    <property type="protein sequence ID" value="KAI6783619.1"/>
    <property type="molecule type" value="Genomic_DNA"/>
</dbReference>
<gene>
    <name evidence="3" type="ORF">J7T54_005648</name>
</gene>
<dbReference type="AlphaFoldDB" id="A0A9Q0BGR1"/>
<dbReference type="Gene3D" id="2.100.10.30">
    <property type="entry name" value="Jacalin-like lectin domain"/>
    <property type="match status" value="1"/>
</dbReference>
<dbReference type="RefSeq" id="XP_051364475.1">
    <property type="nucleotide sequence ID" value="XM_051504090.1"/>
</dbReference>
<sequence length="966" mass="107584">MGDWDFYCAICGGPLSKPYWDSPGLEETAAAIARHDEARARERNGEAREDRSGHSTDYYDPRVLHSARDDKLNWLDQFRVVSEAPEEYGRDVPEAWISGPARRSSFGSARVVFPDTEGPLAGTVKEMTVYEPVVERSQPLAIPFHDQCRDLLLKRTGEAELDAEAFYQTVCTLSGGRDCLGKLQYGKIAHEMQQYWLTAWGREWLVMPPLDIPGLQQYYQNLPKIDEVSSAQTRHTELRSAANDPFSRFPYEVLEQIMGELPLASIRKLRLASRAVPNQELPNGFWKKLVWRDLGFLFDMPDAARNATDVDWRRVYRDISRWSNPKRRKVVGGLANRARIWKKTLPQIAEPYMRNLAAKQRERANEPLVFKGAKNEGLASLVLPEPKDARTTNIAFMSMPHLLHRAKLELVISFNEFNEIANLYAINHAESTLAESTKTYTGRIEKVRIPDDSWVTGIIVTTATRKVKDNGMATHALRRVVGLEVLLTKEGASVKVGCQRGDKKVIHVPEGDFIVGLKVRQSPGSAVLCRLGLLCHQSWRAGSNNYRQRSYNDDKYSLVQGRMWYHELPCQRPGSGAGPAPGETHSGYWDSGLVADVEPMQHLIWDAGWDFASPSHITSISADVLFGGFRVTYENQPDRTIGPCLHAVKTLTIDAAGGEEVLSMHYCINHILTSIRFVTTRNRQLVIGQPDGREKRFPTRESPNERLSGFFAHWSASWSPLPTLKAIGGFLSPSNGLETDASPEFSQQVGGPYWEPTELAEGLATSGPCIGAFMFHAGQMGPRDKSVPDECAVRAWLDCSQAIASVTTTLCHTSEPHALPLVGVTLTMVDGSTASVGPDTFSSVPEDCWCSLGISDKKEREARPHYVHDTWNVGGQHLIKLRVWLWALSTAGQGHRIAAMSWVAADGGESPRYGHWGHTGEGEEVYEIEFGDGKAVGLLCFVGFNGRQVTRDDCTVQAVQALVRCD</sequence>
<evidence type="ECO:0000313" key="4">
    <source>
        <dbReference type="Proteomes" id="UP001055219"/>
    </source>
</evidence>
<feature type="domain" description="F-box" evidence="2">
    <location>
        <begin position="243"/>
        <end position="289"/>
    </location>
</feature>
<reference evidence="3" key="2">
    <citation type="submission" date="2022-07" db="EMBL/GenBank/DDBJ databases">
        <authorList>
            <person name="Goncalves M.F.M."/>
            <person name="Hilario S."/>
            <person name="Van De Peer Y."/>
            <person name="Esteves A.C."/>
            <person name="Alves A."/>
        </authorList>
    </citation>
    <scope>NUCLEOTIDE SEQUENCE</scope>
    <source>
        <strain evidence="3">MUM 19.33</strain>
    </source>
</reference>
<reference evidence="3" key="1">
    <citation type="journal article" date="2021" name="J Fungi (Basel)">
        <title>Genomic and Metabolomic Analyses of the Marine Fungus Emericellopsis cladophorae: Insights into Saltwater Adaptability Mechanisms and Its Biosynthetic Potential.</title>
        <authorList>
            <person name="Goncalves M.F.M."/>
            <person name="Hilario S."/>
            <person name="Van de Peer Y."/>
            <person name="Esteves A.C."/>
            <person name="Alves A."/>
        </authorList>
    </citation>
    <scope>NUCLEOTIDE SEQUENCE</scope>
    <source>
        <strain evidence="3">MUM 19.33</strain>
    </source>
</reference>
<evidence type="ECO:0000256" key="1">
    <source>
        <dbReference type="SAM" id="MobiDB-lite"/>
    </source>
</evidence>
<comment type="caution">
    <text evidence="3">The sequence shown here is derived from an EMBL/GenBank/DDBJ whole genome shotgun (WGS) entry which is preliminary data.</text>
</comment>
<dbReference type="InterPro" id="IPR001810">
    <property type="entry name" value="F-box_dom"/>
</dbReference>